<proteinExistence type="predicted"/>
<gene>
    <name evidence="1" type="ORF">SERLADRAFT_386277</name>
</gene>
<dbReference type="RefSeq" id="XP_007317105.1">
    <property type="nucleotide sequence ID" value="XM_007317043.1"/>
</dbReference>
<dbReference type="EMBL" id="GL945432">
    <property type="protein sequence ID" value="EGO26932.1"/>
    <property type="molecule type" value="Genomic_DNA"/>
</dbReference>
<protein>
    <submittedName>
        <fullName evidence="1">Uncharacterized protein</fullName>
    </submittedName>
</protein>
<dbReference type="HOGENOM" id="CLU_3130003_0_0_1"/>
<feature type="non-terminal residue" evidence="1">
    <location>
        <position position="1"/>
    </location>
</feature>
<dbReference type="GeneID" id="18811197"/>
<dbReference type="KEGG" id="sla:SERLADRAFT_386277"/>
<reference evidence="1" key="1">
    <citation type="submission" date="2011-04" db="EMBL/GenBank/DDBJ databases">
        <title>Evolution of plant cell wall degrading machinery underlies the functional diversity of forest fungi.</title>
        <authorList>
            <consortium name="US DOE Joint Genome Institute (JGI-PGF)"/>
            <person name="Eastwood D.C."/>
            <person name="Floudas D."/>
            <person name="Binder M."/>
            <person name="Majcherczyk A."/>
            <person name="Schneider P."/>
            <person name="Aerts A."/>
            <person name="Asiegbu F.O."/>
            <person name="Baker S.E."/>
            <person name="Barry K."/>
            <person name="Bendiksby M."/>
            <person name="Blumentritt M."/>
            <person name="Coutinho P.M."/>
            <person name="Cullen D."/>
            <person name="Cullen D."/>
            <person name="Gathman A."/>
            <person name="Goodell B."/>
            <person name="Henrissat B."/>
            <person name="Ihrmark K."/>
            <person name="Kauserud H."/>
            <person name="Kohler A."/>
            <person name="LaButti K."/>
            <person name="Lapidus A."/>
            <person name="Lavin J.L."/>
            <person name="Lee Y.-H."/>
            <person name="Lindquist E."/>
            <person name="Lilly W."/>
            <person name="Lucas S."/>
            <person name="Morin E."/>
            <person name="Murat C."/>
            <person name="Oguiza J.A."/>
            <person name="Park J."/>
            <person name="Pisabarro A.G."/>
            <person name="Riley R."/>
            <person name="Rosling A."/>
            <person name="Salamov A."/>
            <person name="Schmidt O."/>
            <person name="Schmutz J."/>
            <person name="Skrede I."/>
            <person name="Stenlid J."/>
            <person name="Wiebenga A."/>
            <person name="Xie X."/>
            <person name="Kues U."/>
            <person name="Hibbett D.S."/>
            <person name="Hoffmeister D."/>
            <person name="Hogberg N."/>
            <person name="Martin F."/>
            <person name="Grigoriev I.V."/>
            <person name="Watkinson S.C."/>
        </authorList>
    </citation>
    <scope>NUCLEOTIDE SEQUENCE</scope>
    <source>
        <strain evidence="1">S7.9</strain>
    </source>
</reference>
<dbReference type="AlphaFoldDB" id="F8NSF4"/>
<accession>F8NSF4</accession>
<name>F8NSF4_SERL9</name>
<dbReference type="Proteomes" id="UP000008064">
    <property type="component" value="Unassembled WGS sequence"/>
</dbReference>
<sequence length="50" mass="5260">DDVDDVVWADGCGEPRTWTVGGTSVTSCGVDNDGWLANEVTLEDISTGML</sequence>
<evidence type="ECO:0000313" key="1">
    <source>
        <dbReference type="EMBL" id="EGO26932.1"/>
    </source>
</evidence>
<organism>
    <name type="scientific">Serpula lacrymans var. lacrymans (strain S7.9)</name>
    <name type="common">Dry rot fungus</name>
    <dbReference type="NCBI Taxonomy" id="578457"/>
    <lineage>
        <taxon>Eukaryota</taxon>
        <taxon>Fungi</taxon>
        <taxon>Dikarya</taxon>
        <taxon>Basidiomycota</taxon>
        <taxon>Agaricomycotina</taxon>
        <taxon>Agaricomycetes</taxon>
        <taxon>Agaricomycetidae</taxon>
        <taxon>Boletales</taxon>
        <taxon>Coniophorineae</taxon>
        <taxon>Serpulaceae</taxon>
        <taxon>Serpula</taxon>
    </lineage>
</organism>